<dbReference type="KEGG" id="caul:KCG34_25440"/>
<dbReference type="RefSeq" id="WP_211941026.1">
    <property type="nucleotide sequence ID" value="NZ_CP073079.1"/>
</dbReference>
<dbReference type="GO" id="GO:0006400">
    <property type="term" value="P:tRNA modification"/>
    <property type="evidence" value="ECO:0007669"/>
    <property type="project" value="InterPro"/>
</dbReference>
<evidence type="ECO:0000313" key="2">
    <source>
        <dbReference type="EMBL" id="QUD90980.1"/>
    </source>
</evidence>
<dbReference type="InterPro" id="IPR036511">
    <property type="entry name" value="TGT-like_sf"/>
</dbReference>
<dbReference type="InterPro" id="IPR002616">
    <property type="entry name" value="tRNA_ribo_trans-like"/>
</dbReference>
<keyword evidence="2" id="KW-0614">Plasmid</keyword>
<dbReference type="NCBIfam" id="NF041059">
    <property type="entry name" value="DpdA"/>
    <property type="match status" value="1"/>
</dbReference>
<gene>
    <name evidence="2" type="ORF">KCG34_25440</name>
</gene>
<reference evidence="2" key="1">
    <citation type="submission" date="2021-04" db="EMBL/GenBank/DDBJ databases">
        <title>The complete genome sequence of Caulobacter sp. S6.</title>
        <authorList>
            <person name="Tang Y."/>
            <person name="Ouyang W."/>
            <person name="Liu Q."/>
            <person name="Huang B."/>
            <person name="Guo Z."/>
            <person name="Lei P."/>
        </authorList>
    </citation>
    <scope>NUCLEOTIDE SEQUENCE</scope>
    <source>
        <strain evidence="2">S6</strain>
        <plasmid evidence="2">unnamed</plasmid>
    </source>
</reference>
<geneLocation type="plasmid" evidence="2 3">
    <name>unnamed</name>
</geneLocation>
<dbReference type="Gene3D" id="3.20.20.105">
    <property type="entry name" value="Queuine tRNA-ribosyltransferase-like"/>
    <property type="match status" value="1"/>
</dbReference>
<evidence type="ECO:0000259" key="1">
    <source>
        <dbReference type="Pfam" id="PF01702"/>
    </source>
</evidence>
<dbReference type="EMBL" id="CP073079">
    <property type="protein sequence ID" value="QUD90980.1"/>
    <property type="molecule type" value="Genomic_DNA"/>
</dbReference>
<organism evidence="2 3">
    <name type="scientific">Phenylobacterium montanum</name>
    <dbReference type="NCBI Taxonomy" id="2823693"/>
    <lineage>
        <taxon>Bacteria</taxon>
        <taxon>Pseudomonadati</taxon>
        <taxon>Pseudomonadota</taxon>
        <taxon>Alphaproteobacteria</taxon>
        <taxon>Caulobacterales</taxon>
        <taxon>Caulobacteraceae</taxon>
        <taxon>Phenylobacterium</taxon>
    </lineage>
</organism>
<dbReference type="Pfam" id="PF01702">
    <property type="entry name" value="TGT"/>
    <property type="match status" value="1"/>
</dbReference>
<dbReference type="Proteomes" id="UP000676409">
    <property type="component" value="Plasmid unnamed"/>
</dbReference>
<keyword evidence="3" id="KW-1185">Reference proteome</keyword>
<proteinExistence type="predicted"/>
<accession>A0A975G4I7</accession>
<protein>
    <recommendedName>
        <fullName evidence="1">tRNA-guanine(15) transglycosylase-like domain-containing protein</fullName>
    </recommendedName>
</protein>
<feature type="domain" description="tRNA-guanine(15) transglycosylase-like" evidence="1">
    <location>
        <begin position="150"/>
        <end position="268"/>
    </location>
</feature>
<dbReference type="AlphaFoldDB" id="A0A975G4I7"/>
<dbReference type="InterPro" id="IPR053537">
    <property type="entry name" value="DNA-guanine_TGase"/>
</dbReference>
<sequence length="427" mass="47873">MRFIFADSLDTIDPGYDFLADRNGAGRTIHRDDQYPHEFLDDAPYDGILVSRGIVGDARHPGKYSEAQLMRFRREGARRFLRYPETRFPGSMMMGDCGAFTYRNLPAPPYSAEDTAEFYADGGFTHGCSPDHLIFDFDEPGADRSITDVPEDVRNRYEITLQNAAEFYHAGSRLGGGFTPMGVIQGWSTASMADAARSLADMGYDYLAIGGTVPLKIDQIRRVLAAMRNALPSRVRLHLLGFGKIEELSALEEFGVTSFDTTSPLLRAFKDAKKNYWMRTPSGDLSYYTAIRIPQATENNKLKQKALEGSLNQEDARLLEDAALKGVRAYAAGGATLEQGLDAVMDYWAALNWDEEVSPSRRADAAAKQRKVYADTLTDRPWEHCGCRVCREAGVEALIFRTSNRNKRRGIHNLHVFHTHLSEFRQP</sequence>
<evidence type="ECO:0000313" key="3">
    <source>
        <dbReference type="Proteomes" id="UP000676409"/>
    </source>
</evidence>
<name>A0A975G4I7_9CAUL</name>
<dbReference type="SUPFAM" id="SSF51713">
    <property type="entry name" value="tRNA-guanine transglycosylase"/>
    <property type="match status" value="1"/>
</dbReference>